<sequence length="227" mass="26721">MIKYLFIIILFLSLSQYSKADSDELKNPIYFLRTIDCVHSKCTIPKYYRTFSLHVFQVRNDTYTPAKCDPNNPFDINKVKSIKKKLEEAWPDFRNWDSPQGFWGTQWEHSGTCTEPYLTTQLAYFQQALTARENVHPNKALIEASILPSNTTTYTYSQFDDAFTKHHGKKTTIKCMNSWNDVVILHEIGYCFDMDFNAVDCSETIRNEQKEWCDDGSKIFLLDWWKQ</sequence>
<dbReference type="SUPFAM" id="SSF55895">
    <property type="entry name" value="Ribonuclease Rh-like"/>
    <property type="match status" value="1"/>
</dbReference>
<dbReference type="Gene3D" id="3.90.730.10">
    <property type="entry name" value="Ribonuclease T2-like"/>
    <property type="match status" value="1"/>
</dbReference>
<comment type="similarity">
    <text evidence="1 2">Belongs to the RNase T2 family.</text>
</comment>
<proteinExistence type="inferred from homology"/>
<keyword evidence="5" id="KW-1185">Reference proteome</keyword>
<gene>
    <name evidence="4" type="ORF">M0813_27823</name>
</gene>
<name>A0ABQ8XV17_9EUKA</name>
<reference evidence="4" key="1">
    <citation type="submission" date="2022-08" db="EMBL/GenBank/DDBJ databases">
        <title>Novel sulfate-reducing endosymbionts in the free-living metamonad Anaeramoeba.</title>
        <authorList>
            <person name="Jerlstrom-Hultqvist J."/>
            <person name="Cepicka I."/>
            <person name="Gallot-Lavallee L."/>
            <person name="Salas-Leiva D."/>
            <person name="Curtis B.A."/>
            <person name="Zahonova K."/>
            <person name="Pipaliya S."/>
            <person name="Dacks J."/>
            <person name="Roger A.J."/>
        </authorList>
    </citation>
    <scope>NUCLEOTIDE SEQUENCE</scope>
    <source>
        <strain evidence="4">Schooner1</strain>
    </source>
</reference>
<dbReference type="PANTHER" id="PTHR11240">
    <property type="entry name" value="RIBONUCLEASE T2"/>
    <property type="match status" value="1"/>
</dbReference>
<evidence type="ECO:0000313" key="4">
    <source>
        <dbReference type="EMBL" id="KAJ6236436.1"/>
    </source>
</evidence>
<accession>A0ABQ8XV17</accession>
<dbReference type="PANTHER" id="PTHR11240:SF22">
    <property type="entry name" value="RIBONUCLEASE T2"/>
    <property type="match status" value="1"/>
</dbReference>
<feature type="signal peptide" evidence="3">
    <location>
        <begin position="1"/>
        <end position="20"/>
    </location>
</feature>
<dbReference type="Proteomes" id="UP001150062">
    <property type="component" value="Unassembled WGS sequence"/>
</dbReference>
<protein>
    <submittedName>
        <fullName evidence="4">Ribonuclease t2</fullName>
    </submittedName>
</protein>
<evidence type="ECO:0000256" key="2">
    <source>
        <dbReference type="RuleBase" id="RU004328"/>
    </source>
</evidence>
<dbReference type="InterPro" id="IPR001568">
    <property type="entry name" value="RNase_T2-like"/>
</dbReference>
<keyword evidence="3" id="KW-0732">Signal</keyword>
<dbReference type="InterPro" id="IPR036430">
    <property type="entry name" value="RNase_T2-like_sf"/>
</dbReference>
<evidence type="ECO:0000256" key="1">
    <source>
        <dbReference type="ARBA" id="ARBA00007469"/>
    </source>
</evidence>
<evidence type="ECO:0000256" key="3">
    <source>
        <dbReference type="SAM" id="SignalP"/>
    </source>
</evidence>
<dbReference type="Pfam" id="PF00445">
    <property type="entry name" value="Ribonuclease_T2"/>
    <property type="match status" value="1"/>
</dbReference>
<feature type="chain" id="PRO_5045199728" evidence="3">
    <location>
        <begin position="21"/>
        <end position="227"/>
    </location>
</feature>
<organism evidence="4 5">
    <name type="scientific">Anaeramoeba flamelloides</name>
    <dbReference type="NCBI Taxonomy" id="1746091"/>
    <lineage>
        <taxon>Eukaryota</taxon>
        <taxon>Metamonada</taxon>
        <taxon>Anaeramoebidae</taxon>
        <taxon>Anaeramoeba</taxon>
    </lineage>
</organism>
<evidence type="ECO:0000313" key="5">
    <source>
        <dbReference type="Proteomes" id="UP001150062"/>
    </source>
</evidence>
<comment type="caution">
    <text evidence="4">The sequence shown here is derived from an EMBL/GenBank/DDBJ whole genome shotgun (WGS) entry which is preliminary data.</text>
</comment>
<dbReference type="EMBL" id="JAOAOG010000243">
    <property type="protein sequence ID" value="KAJ6236436.1"/>
    <property type="molecule type" value="Genomic_DNA"/>
</dbReference>